<dbReference type="InterPro" id="IPR037446">
    <property type="entry name" value="His_Pase_VIP1"/>
</dbReference>
<dbReference type="FunFam" id="3.40.50.11950:FF:000003">
    <property type="entry name" value="Inositol hexakisphosphate and diphosphoinositol-pentakisphosphate kinase"/>
    <property type="match status" value="1"/>
</dbReference>
<dbReference type="FunFam" id="3.30.470.20:FF:000003">
    <property type="entry name" value="Inositol hexakisphosphate and diphosphoinositol-pentakisphosphate kinase"/>
    <property type="match status" value="1"/>
</dbReference>
<accession>A0A8B9IVN1</accession>
<dbReference type="GO" id="GO:0033857">
    <property type="term" value="F:5-diphosphoinositol pentakisphosphate 1-kinase activity"/>
    <property type="evidence" value="ECO:0007669"/>
    <property type="project" value="TreeGrafter"/>
</dbReference>
<dbReference type="GO" id="GO:0006020">
    <property type="term" value="P:inositol metabolic process"/>
    <property type="evidence" value="ECO:0007669"/>
    <property type="project" value="TreeGrafter"/>
</dbReference>
<dbReference type="Gene3D" id="3.40.50.1240">
    <property type="entry name" value="Phosphoglycerate mutase-like"/>
    <property type="match status" value="1"/>
</dbReference>
<sequence length="1048" mass="118872">MASMSKKIKCRQPPERQIAVGICSMAKKSKSKPMKEILERLSMFKYITVVIFEEDVILNEPVENWPLCDCLISFHSKGFPLDKAVAYAKLRNPFIINDLNMQYHIQDRREVYGILKAEGILLPRYAVLNRDPNNPQECNLIEGEDHVEVNGEIFQKPFVEKPVSAEDHNVYIYYPTSAGGGSQRLFRKIGSRSSVYSPESSVRKTGSYIYEEFMPTDGTDVKVYTVGPDYAHAEARKSPALDGKVERDSEGKEVRYPVILNAREKLIAWKVCLAFKQTVCGFDLLRANGQSYVCDVNGFSFVKNSMKYYDDCAKILGNIIMRELAPQFQIPWSIPLEAEDIPIVPTTSGTMMELRCVIAVIRHGDRTPKQKMKMEVKHQRFFDLFEKCDGYKSGKLKLKKPKQLQEVLDIARQLLVELGQNNDSEIEEMFNFSGFIATKLHQLTGLPFRPVSAYNRRNEPSLLLVLKWGGELTPAGRVQAEELGRAFRCMYPGGQGDYAGFPGCGLLRLHSTYRHDLKIYASDEGRVQMTAAAFAKGLLALEGELTPILVQMVKSANMNGLLDSDSDSLSSCQHRVKARLHEILQRDREFTADDYDKLTPSGSVSLIKSMQVIKNPVKTCDTVYSLIQSLTSQIRQRMEDPKSADIQLYHSETLELMLRRWSKLEKDFKTKNGRYDISKIPDIYDCIKYDVQHNGSLKLENTMELYRLSKALADIVIPQEYGISKAEKLEIAKGYCTPLVRKIRSDLQRTQDDDTVNKLHPLESHVHSLLSTLRYGALCDESKDEQWKRAMDYLNVVNELNYMTQIVIMLYEDPNKELSSEERFHVELHFSPGAKGCEEDKNLPAGYGYRPASREKTSHKNDSDEEVHAPRRDEVDRSVVMFKPMVSDPIHIHRKSPLPRSRKIGSVEVRSHCAGLFSTSVLGGSSSAPNLQDYARTHRKKLTSSGFIDDTTRGSAVKRFSISFARHPTNGFELYSMVPSICPLETLHNSLSLKQVDEFLASVAAPSRENLQETCTDFSLAQDKKNTSFLCGGLVVTFLQRSGWKLDR</sequence>
<evidence type="ECO:0000256" key="10">
    <source>
        <dbReference type="ARBA" id="ARBA00034629"/>
    </source>
</evidence>
<dbReference type="GO" id="GO:0000828">
    <property type="term" value="F:inositol hexakisphosphate kinase activity"/>
    <property type="evidence" value="ECO:0007669"/>
    <property type="project" value="TreeGrafter"/>
</dbReference>
<dbReference type="Pfam" id="PF00328">
    <property type="entry name" value="His_Phos_2"/>
    <property type="match status" value="1"/>
</dbReference>
<evidence type="ECO:0000313" key="15">
    <source>
        <dbReference type="Proteomes" id="UP000694522"/>
    </source>
</evidence>
<dbReference type="PANTHER" id="PTHR12750:SF10">
    <property type="entry name" value="INOSITOL HEXAKISPHOSPHATE AND DIPHOSPHOINOSITOL-PENTAKISPHOSPHATE KINASE 2"/>
    <property type="match status" value="1"/>
</dbReference>
<dbReference type="PROSITE" id="PS00616">
    <property type="entry name" value="HIS_ACID_PHOSPHAT_1"/>
    <property type="match status" value="1"/>
</dbReference>
<organism evidence="14 15">
    <name type="scientific">Amazona collaria</name>
    <name type="common">yellow-billed parrot</name>
    <dbReference type="NCBI Taxonomy" id="241587"/>
    <lineage>
        <taxon>Eukaryota</taxon>
        <taxon>Metazoa</taxon>
        <taxon>Chordata</taxon>
        <taxon>Craniata</taxon>
        <taxon>Vertebrata</taxon>
        <taxon>Euteleostomi</taxon>
        <taxon>Archelosauria</taxon>
        <taxon>Archosauria</taxon>
        <taxon>Dinosauria</taxon>
        <taxon>Saurischia</taxon>
        <taxon>Theropoda</taxon>
        <taxon>Coelurosauria</taxon>
        <taxon>Aves</taxon>
        <taxon>Neognathae</taxon>
        <taxon>Neoaves</taxon>
        <taxon>Telluraves</taxon>
        <taxon>Australaves</taxon>
        <taxon>Psittaciformes</taxon>
        <taxon>Psittacidae</taxon>
        <taxon>Amazona</taxon>
    </lineage>
</organism>
<evidence type="ECO:0000256" key="11">
    <source>
        <dbReference type="RuleBase" id="RU365032"/>
    </source>
</evidence>
<comment type="subcellular location">
    <subcellularLocation>
        <location evidence="1 11">Cytoplasm</location>
        <location evidence="1 11">Cytosol</location>
    </subcellularLocation>
</comment>
<evidence type="ECO:0000256" key="9">
    <source>
        <dbReference type="ARBA" id="ARBA00033696"/>
    </source>
</evidence>
<dbReference type="GO" id="GO:0032958">
    <property type="term" value="P:inositol phosphate biosynthetic process"/>
    <property type="evidence" value="ECO:0007669"/>
    <property type="project" value="TreeGrafter"/>
</dbReference>
<dbReference type="Gene3D" id="3.30.470.20">
    <property type="entry name" value="ATP-grasp fold, B domain"/>
    <property type="match status" value="1"/>
</dbReference>
<feature type="compositionally biased region" description="Basic and acidic residues" evidence="12">
    <location>
        <begin position="852"/>
        <end position="870"/>
    </location>
</feature>
<keyword evidence="3 11" id="KW-0963">Cytoplasm</keyword>
<dbReference type="Proteomes" id="UP000694522">
    <property type="component" value="Unplaced"/>
</dbReference>
<keyword evidence="15" id="KW-1185">Reference proteome</keyword>
<comment type="catalytic activity">
    <reaction evidence="10">
        <text>1D-myo-inositol hexakisphosphate + ATP = 1-diphospho-1D-myo-inositol 2,3,4,5,6-pentakisphosphate + ADP</text>
        <dbReference type="Rhea" id="RHEA:37459"/>
        <dbReference type="ChEBI" id="CHEBI:30616"/>
        <dbReference type="ChEBI" id="CHEBI:58130"/>
        <dbReference type="ChEBI" id="CHEBI:74946"/>
        <dbReference type="ChEBI" id="CHEBI:456216"/>
        <dbReference type="EC" id="2.7.4.24"/>
    </reaction>
    <physiologicalReaction direction="left-to-right" evidence="10">
        <dbReference type="Rhea" id="RHEA:37460"/>
    </physiologicalReaction>
</comment>
<evidence type="ECO:0000256" key="6">
    <source>
        <dbReference type="ARBA" id="ARBA00022741"/>
    </source>
</evidence>
<evidence type="ECO:0000256" key="5">
    <source>
        <dbReference type="ARBA" id="ARBA00022679"/>
    </source>
</evidence>
<keyword evidence="4" id="KW-0597">Phosphoprotein</keyword>
<dbReference type="SUPFAM" id="SSF53254">
    <property type="entry name" value="Phosphoglycerate mutase-like"/>
    <property type="match status" value="1"/>
</dbReference>
<evidence type="ECO:0000259" key="13">
    <source>
        <dbReference type="Pfam" id="PF18086"/>
    </source>
</evidence>
<dbReference type="EC" id="2.7.4.24" evidence="11"/>
<keyword evidence="5 11" id="KW-0808">Transferase</keyword>
<keyword evidence="7 11" id="KW-0418">Kinase</keyword>
<feature type="region of interest" description="Disordered" evidence="12">
    <location>
        <begin position="850"/>
        <end position="870"/>
    </location>
</feature>
<name>A0A8B9IVN1_9PSIT</name>
<dbReference type="InterPro" id="IPR033379">
    <property type="entry name" value="Acid_Pase_AS"/>
</dbReference>
<evidence type="ECO:0000256" key="2">
    <source>
        <dbReference type="ARBA" id="ARBA00005609"/>
    </source>
</evidence>
<dbReference type="GO" id="GO:0005829">
    <property type="term" value="C:cytosol"/>
    <property type="evidence" value="ECO:0007669"/>
    <property type="project" value="UniProtKB-SubCell"/>
</dbReference>
<evidence type="ECO:0000256" key="12">
    <source>
        <dbReference type="SAM" id="MobiDB-lite"/>
    </source>
</evidence>
<comment type="function">
    <text evidence="11">Bifunctional inositol kinase that acts in concert with the IP6K kinases to synthesize the diphosphate group-containing inositol pyrophosphates diphosphoinositol pentakisphosphate, PP-InsP5, and bis-diphosphoinositol tetrakisphosphate, (PP)2-InsP4. PP-InsP5 and (PP)2-InsP4, also respectively called InsP7 and InsP8, may regulate a variety of cellular processes, including apoptosis, vesicle trafficking, cytoskeletal dynamics, and exocytosis. Phosphorylates inositol hexakisphosphate (InsP6).</text>
</comment>
<comment type="catalytic activity">
    <reaction evidence="9">
        <text>5-diphospho-1D-myo-inositol 1,2,3,4,6-pentakisphosphate + ATP + H(+) = 1,5-bis(diphospho)-1D-myo-inositol 2,3,4,6-tetrakisphosphate + ADP</text>
        <dbReference type="Rhea" id="RHEA:10276"/>
        <dbReference type="ChEBI" id="CHEBI:15378"/>
        <dbReference type="ChEBI" id="CHEBI:30616"/>
        <dbReference type="ChEBI" id="CHEBI:58628"/>
        <dbReference type="ChEBI" id="CHEBI:77983"/>
        <dbReference type="ChEBI" id="CHEBI:456216"/>
        <dbReference type="EC" id="2.7.4.24"/>
    </reaction>
    <physiologicalReaction direction="left-to-right" evidence="9">
        <dbReference type="Rhea" id="RHEA:10277"/>
    </physiologicalReaction>
</comment>
<evidence type="ECO:0000256" key="7">
    <source>
        <dbReference type="ARBA" id="ARBA00022777"/>
    </source>
</evidence>
<comment type="similarity">
    <text evidence="2 11">Belongs to the histidine acid phosphatase family. VIP1 subfamily.</text>
</comment>
<dbReference type="FunFam" id="3.40.50.11950:FF:000001">
    <property type="entry name" value="Inositol hexakisphosphate and diphosphoinositol-pentakisphosphate kinase"/>
    <property type="match status" value="1"/>
</dbReference>
<evidence type="ECO:0000256" key="4">
    <source>
        <dbReference type="ARBA" id="ARBA00022553"/>
    </source>
</evidence>
<proteinExistence type="inferred from homology"/>
<dbReference type="InterPro" id="IPR040557">
    <property type="entry name" value="VIP1_N"/>
</dbReference>
<evidence type="ECO:0000256" key="1">
    <source>
        <dbReference type="ARBA" id="ARBA00004514"/>
    </source>
</evidence>
<dbReference type="Gene3D" id="3.40.50.11950">
    <property type="match status" value="1"/>
</dbReference>
<dbReference type="InterPro" id="IPR000560">
    <property type="entry name" value="His_Pase_clade-2"/>
</dbReference>
<dbReference type="AlphaFoldDB" id="A0A8B9IVN1"/>
<evidence type="ECO:0000313" key="14">
    <source>
        <dbReference type="Ensembl" id="ENSACOP00000009402.1"/>
    </source>
</evidence>
<dbReference type="SUPFAM" id="SSF56059">
    <property type="entry name" value="Glutathione synthetase ATP-binding domain-like"/>
    <property type="match status" value="1"/>
</dbReference>
<dbReference type="Pfam" id="PF18086">
    <property type="entry name" value="PPIP5K2_N"/>
    <property type="match status" value="1"/>
</dbReference>
<keyword evidence="6 11" id="KW-0547">Nucleotide-binding</keyword>
<dbReference type="GO" id="GO:0005524">
    <property type="term" value="F:ATP binding"/>
    <property type="evidence" value="ECO:0007669"/>
    <property type="project" value="UniProtKB-KW"/>
</dbReference>
<dbReference type="CDD" id="cd07061">
    <property type="entry name" value="HP_HAP_like"/>
    <property type="match status" value="1"/>
</dbReference>
<dbReference type="PANTHER" id="PTHR12750">
    <property type="entry name" value="DIPHOSPHOINOSITOL PENTAKISPHOSPHATE KINASE"/>
    <property type="match status" value="1"/>
</dbReference>
<dbReference type="Ensembl" id="ENSACOT00000009724.1">
    <property type="protein sequence ID" value="ENSACOP00000009402.1"/>
    <property type="gene ID" value="ENSACOG00000005421.1"/>
</dbReference>
<reference evidence="14" key="2">
    <citation type="submission" date="2025-09" db="UniProtKB">
        <authorList>
            <consortium name="Ensembl"/>
        </authorList>
    </citation>
    <scope>IDENTIFICATION</scope>
</reference>
<protein>
    <recommendedName>
        <fullName evidence="11">Inositol hexakisphosphate and diphosphoinositol-pentakisphosphate kinase</fullName>
        <ecNumber evidence="11">2.7.4.24</ecNumber>
    </recommendedName>
</protein>
<evidence type="ECO:0000256" key="8">
    <source>
        <dbReference type="ARBA" id="ARBA00022840"/>
    </source>
</evidence>
<feature type="domain" description="VIP1 N-terminal" evidence="13">
    <location>
        <begin position="18"/>
        <end position="107"/>
    </location>
</feature>
<dbReference type="InterPro" id="IPR029033">
    <property type="entry name" value="His_PPase_superfam"/>
</dbReference>
<evidence type="ECO:0000256" key="3">
    <source>
        <dbReference type="ARBA" id="ARBA00022490"/>
    </source>
</evidence>
<keyword evidence="8 11" id="KW-0067">ATP-binding</keyword>
<reference evidence="14" key="1">
    <citation type="submission" date="2025-08" db="UniProtKB">
        <authorList>
            <consortium name="Ensembl"/>
        </authorList>
    </citation>
    <scope>IDENTIFICATION</scope>
</reference>